<evidence type="ECO:0000259" key="1">
    <source>
        <dbReference type="Pfam" id="PF07127"/>
    </source>
</evidence>
<dbReference type="EMBL" id="PSQE01000004">
    <property type="protein sequence ID" value="RHN58954.1"/>
    <property type="molecule type" value="Genomic_DNA"/>
</dbReference>
<protein>
    <submittedName>
        <fullName evidence="2">Putative Late nodulin</fullName>
    </submittedName>
</protein>
<reference evidence="2" key="1">
    <citation type="journal article" date="2018" name="Nat. Plants">
        <title>Whole-genome landscape of Medicago truncatula symbiotic genes.</title>
        <authorList>
            <person name="Pecrix Y."/>
            <person name="Gamas P."/>
            <person name="Carrere S."/>
        </authorList>
    </citation>
    <scope>NUCLEOTIDE SEQUENCE</scope>
    <source>
        <tissue evidence="2">Leaves</tissue>
    </source>
</reference>
<feature type="domain" description="Late nodulin" evidence="1">
    <location>
        <begin position="7"/>
        <end position="63"/>
    </location>
</feature>
<dbReference type="Proteomes" id="UP000265566">
    <property type="component" value="Chromosome 4"/>
</dbReference>
<dbReference type="Gramene" id="rna20919">
    <property type="protein sequence ID" value="RHN58954.1"/>
    <property type="gene ID" value="gene20919"/>
</dbReference>
<dbReference type="InterPro" id="IPR009810">
    <property type="entry name" value="Nodulin_late_dom"/>
</dbReference>
<dbReference type="GO" id="GO:0046872">
    <property type="term" value="F:metal ion binding"/>
    <property type="evidence" value="ECO:0007669"/>
    <property type="project" value="InterPro"/>
</dbReference>
<sequence length="66" mass="7475">MQVGKNMAKTLKMVYVLVLFLFIFLSIIACNSSFITFRDSRCKTDKDCPNIPMATGRCRKGHCVLV</sequence>
<dbReference type="AlphaFoldDB" id="A0A396I417"/>
<dbReference type="Pfam" id="PF07127">
    <property type="entry name" value="Nodulin_late"/>
    <property type="match status" value="1"/>
</dbReference>
<accession>A0A396I417</accession>
<evidence type="ECO:0000313" key="2">
    <source>
        <dbReference type="EMBL" id="RHN58954.1"/>
    </source>
</evidence>
<comment type="caution">
    <text evidence="2">The sequence shown here is derived from an EMBL/GenBank/DDBJ whole genome shotgun (WGS) entry which is preliminary data.</text>
</comment>
<gene>
    <name evidence="2" type="ORF">MtrunA17_Chr4g0007951</name>
</gene>
<proteinExistence type="predicted"/>
<name>A0A396I417_MEDTR</name>
<dbReference type="PROSITE" id="PS51257">
    <property type="entry name" value="PROKAR_LIPOPROTEIN"/>
    <property type="match status" value="1"/>
</dbReference>
<organism evidence="2">
    <name type="scientific">Medicago truncatula</name>
    <name type="common">Barrel medic</name>
    <name type="synonym">Medicago tribuloides</name>
    <dbReference type="NCBI Taxonomy" id="3880"/>
    <lineage>
        <taxon>Eukaryota</taxon>
        <taxon>Viridiplantae</taxon>
        <taxon>Streptophyta</taxon>
        <taxon>Embryophyta</taxon>
        <taxon>Tracheophyta</taxon>
        <taxon>Spermatophyta</taxon>
        <taxon>Magnoliopsida</taxon>
        <taxon>eudicotyledons</taxon>
        <taxon>Gunneridae</taxon>
        <taxon>Pentapetalae</taxon>
        <taxon>rosids</taxon>
        <taxon>fabids</taxon>
        <taxon>Fabales</taxon>
        <taxon>Fabaceae</taxon>
        <taxon>Papilionoideae</taxon>
        <taxon>50 kb inversion clade</taxon>
        <taxon>NPAAA clade</taxon>
        <taxon>Hologalegina</taxon>
        <taxon>IRL clade</taxon>
        <taxon>Trifolieae</taxon>
        <taxon>Medicago</taxon>
    </lineage>
</organism>